<comment type="similarity">
    <text evidence="3 14">Belongs to the peptidase A1 family.</text>
</comment>
<dbReference type="PROSITE" id="PS51767">
    <property type="entry name" value="PEPTIDASE_A1"/>
    <property type="match status" value="1"/>
</dbReference>
<proteinExistence type="inferred from homology"/>
<dbReference type="InterPro" id="IPR001461">
    <property type="entry name" value="Aspartic_peptidase_A1"/>
</dbReference>
<evidence type="ECO:0000259" key="16">
    <source>
        <dbReference type="PROSITE" id="PS51767"/>
    </source>
</evidence>
<evidence type="ECO:0000256" key="12">
    <source>
        <dbReference type="PIRSR" id="PIRSR601461-1"/>
    </source>
</evidence>
<dbReference type="KEGG" id="clus:A9F13_10g01837"/>
<evidence type="ECO:0000256" key="11">
    <source>
        <dbReference type="ARBA" id="ARBA00023157"/>
    </source>
</evidence>
<accession>A0AA91PZ39</accession>
<evidence type="ECO:0000256" key="10">
    <source>
        <dbReference type="ARBA" id="ARBA00023145"/>
    </source>
</evidence>
<evidence type="ECO:0000256" key="6">
    <source>
        <dbReference type="ARBA" id="ARBA00022670"/>
    </source>
</evidence>
<dbReference type="Pfam" id="PF00026">
    <property type="entry name" value="Asp"/>
    <property type="match status" value="1"/>
</dbReference>
<dbReference type="GO" id="GO:0004190">
    <property type="term" value="F:aspartic-type endopeptidase activity"/>
    <property type="evidence" value="ECO:0007669"/>
    <property type="project" value="UniProtKB-KW"/>
</dbReference>
<evidence type="ECO:0000256" key="1">
    <source>
        <dbReference type="ARBA" id="ARBA00001675"/>
    </source>
</evidence>
<feature type="active site" evidence="12">
    <location>
        <position position="66"/>
    </location>
</feature>
<evidence type="ECO:0000256" key="14">
    <source>
        <dbReference type="RuleBase" id="RU000454"/>
    </source>
</evidence>
<evidence type="ECO:0000256" key="7">
    <source>
        <dbReference type="ARBA" id="ARBA00022729"/>
    </source>
</evidence>
<feature type="disulfide bond" evidence="13">
    <location>
        <begin position="79"/>
        <end position="103"/>
    </location>
</feature>
<evidence type="ECO:0000256" key="4">
    <source>
        <dbReference type="ARBA" id="ARBA00013207"/>
    </source>
</evidence>
<evidence type="ECO:0000256" key="2">
    <source>
        <dbReference type="ARBA" id="ARBA00004613"/>
    </source>
</evidence>
<dbReference type="PROSITE" id="PS00141">
    <property type="entry name" value="ASP_PROTEASE"/>
    <property type="match status" value="1"/>
</dbReference>
<feature type="disulfide bond" evidence="13">
    <location>
        <begin position="314"/>
        <end position="346"/>
    </location>
</feature>
<evidence type="ECO:0000256" key="13">
    <source>
        <dbReference type="PIRSR" id="PIRSR601461-2"/>
    </source>
</evidence>
<evidence type="ECO:0000313" key="18">
    <source>
        <dbReference type="Proteomes" id="UP000195602"/>
    </source>
</evidence>
<sequence length="725" mass="75032">MRAGILFLVAAASAYMQLDFKVMKGHEFKHFQKRASTNSIIENEALFYLANIEMGSDNQKVGVLLDTGSSDLWVPQTGCVYGESVEWVQNASPAEAAANSQQCEGYGSYSPSSSSTFKRVYVDVPFSIQYADESYALGYWAQDSVSFGPSALSSLTFGVADNVTSDIGVLGIGMMDLESSNSSLADSFEYKNFPAALKDEGLIKSNSYSLYLGTNNVSEGSILFGGVDHGKYDGKLYRMHIANEFALLGDGPIYSNVILDGISGYGFEAVQQTPALLDSGTSLQYLPGKYVDAVASYLEATTFDDDQGMYVVPCSLLQSTDSISYYFSGVEIVVPIRDLLYQYDQCYLGMIDSGDGTTILGDTFLKSAYVVYDFDNLEIALAQAAVEPRAETIEDIVTAIPSAVKAPFYDYTSLEIVYTRVDGNATLTTRHVAEPTFSFNTGPRPSINLGGTAYATLTGPVDVSGTAEPSSYGPSDAISASPSSGSVAATVTAEPAGASASGYASSASSSSASSEASSSGASSAAGASSGASSAVGASASAVVTTDASGNVITVTDSLVSYYATCSCEEESTTSESPSISYTTYTTEIVITTSCTDIGSESTYTTTEITEVVVTVPCSTESGSVTSGASSSEVSEYVSTYTTVSSVYGTPSVPVDVVSSGVPVGPAVSSAPAPSSSIPVSGFVSSSTSSGSAVPSTISPIDSGASALRRGALSMVTGALAALFFI</sequence>
<dbReference type="Proteomes" id="UP000195602">
    <property type="component" value="Unassembled WGS sequence"/>
</dbReference>
<comment type="caution">
    <text evidence="17">The sequence shown here is derived from an EMBL/GenBank/DDBJ whole genome shotgun (WGS) entry which is preliminary data.</text>
</comment>
<evidence type="ECO:0000313" key="17">
    <source>
        <dbReference type="EMBL" id="OVF08036.1"/>
    </source>
</evidence>
<dbReference type="EC" id="3.4.23.24" evidence="4"/>
<dbReference type="InterPro" id="IPR033121">
    <property type="entry name" value="PEPTIDASE_A1"/>
</dbReference>
<keyword evidence="11 13" id="KW-1015">Disulfide bond</keyword>
<feature type="chain" id="PRO_5041693788" description="candidapepsin" evidence="15">
    <location>
        <begin position="17"/>
        <end position="725"/>
    </location>
</feature>
<protein>
    <recommendedName>
        <fullName evidence="4">candidapepsin</fullName>
        <ecNumber evidence="4">3.4.23.24</ecNumber>
    </recommendedName>
</protein>
<feature type="active site" evidence="12">
    <location>
        <position position="278"/>
    </location>
</feature>
<dbReference type="GO" id="GO:0005576">
    <property type="term" value="C:extracellular region"/>
    <property type="evidence" value="ECO:0007669"/>
    <property type="project" value="UniProtKB-SubCell"/>
</dbReference>
<dbReference type="SUPFAM" id="SSF50630">
    <property type="entry name" value="Acid proteases"/>
    <property type="match status" value="1"/>
</dbReference>
<dbReference type="InterPro" id="IPR033876">
    <property type="entry name" value="SAP-like"/>
</dbReference>
<dbReference type="Gene3D" id="2.40.70.10">
    <property type="entry name" value="Acid Proteases"/>
    <property type="match status" value="2"/>
</dbReference>
<feature type="domain" description="Peptidase A1" evidence="16">
    <location>
        <begin position="48"/>
        <end position="382"/>
    </location>
</feature>
<dbReference type="InterPro" id="IPR001969">
    <property type="entry name" value="Aspartic_peptidase_AS"/>
</dbReference>
<dbReference type="AlphaFoldDB" id="A0AA91PZ39"/>
<comment type="subcellular location">
    <subcellularLocation>
        <location evidence="2">Secreted</location>
    </subcellularLocation>
</comment>
<dbReference type="CDD" id="cd05474">
    <property type="entry name" value="SAP_like"/>
    <property type="match status" value="1"/>
</dbReference>
<keyword evidence="7 15" id="KW-0732">Signal</keyword>
<dbReference type="EMBL" id="LYUB02000010">
    <property type="protein sequence ID" value="OVF08036.1"/>
    <property type="molecule type" value="Genomic_DNA"/>
</dbReference>
<dbReference type="PANTHER" id="PTHR47966:SF65">
    <property type="entry name" value="ASPARTIC-TYPE ENDOPEPTIDASE"/>
    <property type="match status" value="1"/>
</dbReference>
<keyword evidence="8 14" id="KW-0064">Aspartyl protease</keyword>
<dbReference type="GO" id="GO:0006508">
    <property type="term" value="P:proteolysis"/>
    <property type="evidence" value="ECO:0007669"/>
    <property type="project" value="UniProtKB-KW"/>
</dbReference>
<reference evidence="17 18" key="1">
    <citation type="submission" date="2017-04" db="EMBL/GenBank/DDBJ databases">
        <title>Draft genome of the yeast Clavispora lusitaniae type strain CBS 6936.</title>
        <authorList>
            <person name="Durrens P."/>
            <person name="Klopp C."/>
            <person name="Biteau N."/>
            <person name="Fitton-Ouhabi V."/>
            <person name="Dementhon K."/>
            <person name="Accoceberry I."/>
            <person name="Sherman D.J."/>
            <person name="Noel T."/>
        </authorList>
    </citation>
    <scope>NUCLEOTIDE SEQUENCE [LARGE SCALE GENOMIC DNA]</scope>
    <source>
        <strain evidence="17 18">CBS 6936</strain>
    </source>
</reference>
<keyword evidence="9 14" id="KW-0378">Hydrolase</keyword>
<keyword evidence="10" id="KW-0865">Zymogen</keyword>
<keyword evidence="6 14" id="KW-0645">Protease</keyword>
<dbReference type="PANTHER" id="PTHR47966">
    <property type="entry name" value="BETA-SITE APP-CLEAVING ENZYME, ISOFORM A-RELATED"/>
    <property type="match status" value="1"/>
</dbReference>
<evidence type="ECO:0000256" key="15">
    <source>
        <dbReference type="SAM" id="SignalP"/>
    </source>
</evidence>
<name>A0AA91PZ39_CLALS</name>
<evidence type="ECO:0000256" key="8">
    <source>
        <dbReference type="ARBA" id="ARBA00022750"/>
    </source>
</evidence>
<comment type="catalytic activity">
    <reaction evidence="1">
        <text>Preferential cleavage at the carboxyl of hydrophobic amino acids, but fails to cleave 15-Leu-|-Tyr-16, 16-Tyr-|-Leu-17 and 24-Phe-|-Phe-25 of insulin B chain. Activates trypsinogen, and degrades keratin.</text>
        <dbReference type="EC" id="3.4.23.24"/>
    </reaction>
</comment>
<dbReference type="InterPro" id="IPR021109">
    <property type="entry name" value="Peptidase_aspartic_dom_sf"/>
</dbReference>
<evidence type="ECO:0000256" key="3">
    <source>
        <dbReference type="ARBA" id="ARBA00007447"/>
    </source>
</evidence>
<dbReference type="PRINTS" id="PR00792">
    <property type="entry name" value="PEPSIN"/>
</dbReference>
<keyword evidence="5" id="KW-0964">Secreted</keyword>
<evidence type="ECO:0000256" key="9">
    <source>
        <dbReference type="ARBA" id="ARBA00022801"/>
    </source>
</evidence>
<feature type="signal peptide" evidence="15">
    <location>
        <begin position="1"/>
        <end position="16"/>
    </location>
</feature>
<evidence type="ECO:0000256" key="5">
    <source>
        <dbReference type="ARBA" id="ARBA00022525"/>
    </source>
</evidence>
<gene>
    <name evidence="17" type="ORF">A9F13_10g01837</name>
</gene>
<organism evidence="17 18">
    <name type="scientific">Clavispora lusitaniae</name>
    <name type="common">Candida lusitaniae</name>
    <dbReference type="NCBI Taxonomy" id="36911"/>
    <lineage>
        <taxon>Eukaryota</taxon>
        <taxon>Fungi</taxon>
        <taxon>Dikarya</taxon>
        <taxon>Ascomycota</taxon>
        <taxon>Saccharomycotina</taxon>
        <taxon>Pichiomycetes</taxon>
        <taxon>Metschnikowiaceae</taxon>
        <taxon>Clavispora</taxon>
    </lineage>
</organism>